<dbReference type="GO" id="GO:0005524">
    <property type="term" value="F:ATP binding"/>
    <property type="evidence" value="ECO:0007669"/>
    <property type="project" value="UniProtKB-KW"/>
</dbReference>
<dbReference type="InterPro" id="IPR036890">
    <property type="entry name" value="HATPase_C_sf"/>
</dbReference>
<feature type="domain" description="Histidine kinase/HSP90-like ATPase" evidence="1">
    <location>
        <begin position="13"/>
        <end position="131"/>
    </location>
</feature>
<evidence type="ECO:0000313" key="2">
    <source>
        <dbReference type="EMBL" id="MBE9190444.1"/>
    </source>
</evidence>
<dbReference type="SUPFAM" id="SSF55874">
    <property type="entry name" value="ATPase domain of HSP90 chaperone/DNA topoisomerase II/histidine kinase"/>
    <property type="match status" value="1"/>
</dbReference>
<comment type="caution">
    <text evidence="2">The sequence shown here is derived from an EMBL/GenBank/DDBJ whole genome shotgun (WGS) entry which is preliminary data.</text>
</comment>
<dbReference type="InterPro" id="IPR003594">
    <property type="entry name" value="HATPase_dom"/>
</dbReference>
<dbReference type="CDD" id="cd16936">
    <property type="entry name" value="HATPase_RsbW-like"/>
    <property type="match status" value="1"/>
</dbReference>
<keyword evidence="2" id="KW-0067">ATP-binding</keyword>
<dbReference type="Proteomes" id="UP000651156">
    <property type="component" value="Unassembled WGS sequence"/>
</dbReference>
<proteinExistence type="predicted"/>
<keyword evidence="2" id="KW-0547">Nucleotide-binding</keyword>
<name>A0ABR9UQ80_9CHRO</name>
<sequence>MIHKINFQVNTELTASSQVMEWFKQLNEPPLNNVIWWQCQTLLQEAFINIVEHAHRGLPQETPVELEAIRSNEFIEILIWSYGLAFDLEQKLKETPEIEEIEGERGRGLKIMSLLADELSYKRTEGDRYCLYIKKYYSRGQDSEIRI</sequence>
<gene>
    <name evidence="2" type="ORF">IQ230_08740</name>
</gene>
<dbReference type="RefSeq" id="WP_193931630.1">
    <property type="nucleotide sequence ID" value="NZ_CAWPMZ010000036.1"/>
</dbReference>
<protein>
    <submittedName>
        <fullName evidence="2">ATP-binding protein</fullName>
    </submittedName>
</protein>
<accession>A0ABR9UQ80</accession>
<dbReference type="EMBL" id="JADEWN010000017">
    <property type="protein sequence ID" value="MBE9190444.1"/>
    <property type="molecule type" value="Genomic_DNA"/>
</dbReference>
<keyword evidence="3" id="KW-1185">Reference proteome</keyword>
<evidence type="ECO:0000259" key="1">
    <source>
        <dbReference type="Pfam" id="PF13581"/>
    </source>
</evidence>
<dbReference type="Pfam" id="PF13581">
    <property type="entry name" value="HATPase_c_2"/>
    <property type="match status" value="1"/>
</dbReference>
<organism evidence="2 3">
    <name type="scientific">Gloeocapsopsis crepidinum LEGE 06123</name>
    <dbReference type="NCBI Taxonomy" id="588587"/>
    <lineage>
        <taxon>Bacteria</taxon>
        <taxon>Bacillati</taxon>
        <taxon>Cyanobacteriota</taxon>
        <taxon>Cyanophyceae</taxon>
        <taxon>Oscillatoriophycideae</taxon>
        <taxon>Chroococcales</taxon>
        <taxon>Chroococcaceae</taxon>
        <taxon>Gloeocapsopsis</taxon>
    </lineage>
</organism>
<evidence type="ECO:0000313" key="3">
    <source>
        <dbReference type="Proteomes" id="UP000651156"/>
    </source>
</evidence>
<reference evidence="2 3" key="1">
    <citation type="submission" date="2020-10" db="EMBL/GenBank/DDBJ databases">
        <authorList>
            <person name="Castelo-Branco R."/>
            <person name="Eusebio N."/>
            <person name="Adriana R."/>
            <person name="Vieira A."/>
            <person name="Brugerolle De Fraissinette N."/>
            <person name="Rezende De Castro R."/>
            <person name="Schneider M.P."/>
            <person name="Vasconcelos V."/>
            <person name="Leao P.N."/>
        </authorList>
    </citation>
    <scope>NUCLEOTIDE SEQUENCE [LARGE SCALE GENOMIC DNA]</scope>
    <source>
        <strain evidence="2 3">LEGE 06123</strain>
    </source>
</reference>
<dbReference type="Gene3D" id="3.30.565.10">
    <property type="entry name" value="Histidine kinase-like ATPase, C-terminal domain"/>
    <property type="match status" value="1"/>
</dbReference>